<reference evidence="2" key="2">
    <citation type="submission" date="2021-03" db="UniProtKB">
        <authorList>
            <consortium name="EnsemblPlants"/>
        </authorList>
    </citation>
    <scope>IDENTIFICATION</scope>
</reference>
<evidence type="ECO:0008006" key="4">
    <source>
        <dbReference type="Google" id="ProtNLM"/>
    </source>
</evidence>
<feature type="region of interest" description="Disordered" evidence="1">
    <location>
        <begin position="1"/>
        <end position="39"/>
    </location>
</feature>
<dbReference type="Proteomes" id="UP000596660">
    <property type="component" value="Unplaced"/>
</dbReference>
<reference evidence="2" key="1">
    <citation type="journal article" date="2017" name="Nature">
        <title>The genome of Chenopodium quinoa.</title>
        <authorList>
            <person name="Jarvis D.E."/>
            <person name="Ho Y.S."/>
            <person name="Lightfoot D.J."/>
            <person name="Schmoeckel S.M."/>
            <person name="Li B."/>
            <person name="Borm T.J.A."/>
            <person name="Ohyanagi H."/>
            <person name="Mineta K."/>
            <person name="Michell C.T."/>
            <person name="Saber N."/>
            <person name="Kharbatia N.M."/>
            <person name="Rupper R.R."/>
            <person name="Sharp A.R."/>
            <person name="Dally N."/>
            <person name="Boughton B.A."/>
            <person name="Woo Y.H."/>
            <person name="Gao G."/>
            <person name="Schijlen E.G.W.M."/>
            <person name="Guo X."/>
            <person name="Momin A.A."/>
            <person name="Negrao S."/>
            <person name="Al-Babili S."/>
            <person name="Gehring C."/>
            <person name="Roessner U."/>
            <person name="Jung C."/>
            <person name="Murphy K."/>
            <person name="Arold S.T."/>
            <person name="Gojobori T."/>
            <person name="van der Linden C.G."/>
            <person name="van Loo E.N."/>
            <person name="Jellen E.N."/>
            <person name="Maughan P.J."/>
            <person name="Tester M."/>
        </authorList>
    </citation>
    <scope>NUCLEOTIDE SEQUENCE [LARGE SCALE GENOMIC DNA]</scope>
    <source>
        <strain evidence="2">cv. PI 614886</strain>
    </source>
</reference>
<keyword evidence="3" id="KW-1185">Reference proteome</keyword>
<dbReference type="Gene3D" id="3.60.10.10">
    <property type="entry name" value="Endonuclease/exonuclease/phosphatase"/>
    <property type="match status" value="1"/>
</dbReference>
<feature type="compositionally biased region" description="Basic and acidic residues" evidence="1">
    <location>
        <begin position="1"/>
        <end position="10"/>
    </location>
</feature>
<dbReference type="InterPro" id="IPR036691">
    <property type="entry name" value="Endo/exonu/phosph_ase_sf"/>
</dbReference>
<accession>A0A803MIP1</accession>
<feature type="compositionally biased region" description="Basic residues" evidence="1">
    <location>
        <begin position="11"/>
        <end position="24"/>
    </location>
</feature>
<dbReference type="AlphaFoldDB" id="A0A803MIP1"/>
<name>A0A803MIP1_CHEQI</name>
<dbReference type="SUPFAM" id="SSF56219">
    <property type="entry name" value="DNase I-like"/>
    <property type="match status" value="1"/>
</dbReference>
<evidence type="ECO:0000313" key="3">
    <source>
        <dbReference type="Proteomes" id="UP000596660"/>
    </source>
</evidence>
<protein>
    <recommendedName>
        <fullName evidence="4">Reverse transcriptase</fullName>
    </recommendedName>
</protein>
<dbReference type="EnsemblPlants" id="AUR62030137-RA">
    <property type="protein sequence ID" value="AUR62030137-RA:cds"/>
    <property type="gene ID" value="AUR62030137"/>
</dbReference>
<evidence type="ECO:0000313" key="2">
    <source>
        <dbReference type="EnsemblPlants" id="AUR62030137-RA:cds"/>
    </source>
</evidence>
<proteinExistence type="predicted"/>
<sequence>MGSIMGDKKRCVGSKRKGGAKYKMKSNTNNSMEDVGQSEGELTVNEMVGMKRKLVDNMEVDGGEGEEEGERNKRGKIQGNIECVVLNLKVAKLIYLTKGNVVKWREVGMYGWPENVNKYKTWLLLNSLKQNAPGPLIYFGDFNEILSVNEKRGRALRSERCIDGFREAIDEVCVRDLQFKGGVYTWQRGLTMDTLVQERLDRFLATEEWCKLFPAYEVHHFPIMPKRSDHAPIILKEGVREENRRKKKIFKFESLWLSNPECERVVKASWKGDAMLSVPEKIASLSSDLGRWAGKSFGNIAKRMKIA</sequence>
<dbReference type="PANTHER" id="PTHR33710">
    <property type="entry name" value="BNAC02G09200D PROTEIN"/>
    <property type="match status" value="1"/>
</dbReference>
<dbReference type="Gramene" id="AUR62030137-RA">
    <property type="protein sequence ID" value="AUR62030137-RA:cds"/>
    <property type="gene ID" value="AUR62030137"/>
</dbReference>
<evidence type="ECO:0000256" key="1">
    <source>
        <dbReference type="SAM" id="MobiDB-lite"/>
    </source>
</evidence>
<organism evidence="2 3">
    <name type="scientific">Chenopodium quinoa</name>
    <name type="common">Quinoa</name>
    <dbReference type="NCBI Taxonomy" id="63459"/>
    <lineage>
        <taxon>Eukaryota</taxon>
        <taxon>Viridiplantae</taxon>
        <taxon>Streptophyta</taxon>
        <taxon>Embryophyta</taxon>
        <taxon>Tracheophyta</taxon>
        <taxon>Spermatophyta</taxon>
        <taxon>Magnoliopsida</taxon>
        <taxon>eudicotyledons</taxon>
        <taxon>Gunneridae</taxon>
        <taxon>Pentapetalae</taxon>
        <taxon>Caryophyllales</taxon>
        <taxon>Chenopodiaceae</taxon>
        <taxon>Chenopodioideae</taxon>
        <taxon>Atripliceae</taxon>
        <taxon>Chenopodium</taxon>
    </lineage>
</organism>
<dbReference type="PANTHER" id="PTHR33710:SF71">
    <property type="entry name" value="ENDONUCLEASE_EXONUCLEASE_PHOSPHATASE DOMAIN-CONTAINING PROTEIN"/>
    <property type="match status" value="1"/>
</dbReference>